<evidence type="ECO:0000313" key="1">
    <source>
        <dbReference type="EMBL" id="KKN14657.1"/>
    </source>
</evidence>
<gene>
    <name evidence="1" type="ORF">LCGC14_0993880</name>
</gene>
<dbReference type="EMBL" id="LAZR01003795">
    <property type="protein sequence ID" value="KKN14657.1"/>
    <property type="molecule type" value="Genomic_DNA"/>
</dbReference>
<proteinExistence type="predicted"/>
<comment type="caution">
    <text evidence="1">The sequence shown here is derived from an EMBL/GenBank/DDBJ whole genome shotgun (WGS) entry which is preliminary data.</text>
</comment>
<protein>
    <submittedName>
        <fullName evidence="1">Uncharacterized protein</fullName>
    </submittedName>
</protein>
<accession>A0A0F9NRC9</accession>
<organism evidence="1">
    <name type="scientific">marine sediment metagenome</name>
    <dbReference type="NCBI Taxonomy" id="412755"/>
    <lineage>
        <taxon>unclassified sequences</taxon>
        <taxon>metagenomes</taxon>
        <taxon>ecological metagenomes</taxon>
    </lineage>
</organism>
<reference evidence="1" key="1">
    <citation type="journal article" date="2015" name="Nature">
        <title>Complex archaea that bridge the gap between prokaryotes and eukaryotes.</title>
        <authorList>
            <person name="Spang A."/>
            <person name="Saw J.H."/>
            <person name="Jorgensen S.L."/>
            <person name="Zaremba-Niedzwiedzka K."/>
            <person name="Martijn J."/>
            <person name="Lind A.E."/>
            <person name="van Eijk R."/>
            <person name="Schleper C."/>
            <person name="Guy L."/>
            <person name="Ettema T.J."/>
        </authorList>
    </citation>
    <scope>NUCLEOTIDE SEQUENCE</scope>
</reference>
<sequence length="94" mass="11050">MLRLDFLRGGAIRKVFVDGRKISFLAAELGFQPLEIDLRTLDKKEEELKKMNLKGEDLDLIKQLSLLGNEDEIAKDIIKDFRKTGWKYIERQRK</sequence>
<dbReference type="AlphaFoldDB" id="A0A0F9NRC9"/>
<name>A0A0F9NRC9_9ZZZZ</name>